<gene>
    <name evidence="11" type="ORF">PK98_10025</name>
</gene>
<comment type="catalytic activity">
    <reaction evidence="8">
        <text>ATP + H2O = ADP + phosphate + H(+)</text>
        <dbReference type="Rhea" id="RHEA:13065"/>
        <dbReference type="ChEBI" id="CHEBI:15377"/>
        <dbReference type="ChEBI" id="CHEBI:15378"/>
        <dbReference type="ChEBI" id="CHEBI:30616"/>
        <dbReference type="ChEBI" id="CHEBI:43474"/>
        <dbReference type="ChEBI" id="CHEBI:456216"/>
        <dbReference type="EC" id="5.6.2.4"/>
    </reaction>
</comment>
<evidence type="ECO:0000256" key="7">
    <source>
        <dbReference type="ARBA" id="ARBA00034808"/>
    </source>
</evidence>
<keyword evidence="12" id="KW-1185">Reference proteome</keyword>
<dbReference type="InterPro" id="IPR014016">
    <property type="entry name" value="UvrD-like_ATP-bd"/>
</dbReference>
<dbReference type="Gene3D" id="3.40.50.300">
    <property type="entry name" value="P-loop containing nucleotide triphosphate hydrolases"/>
    <property type="match status" value="2"/>
</dbReference>
<comment type="catalytic activity">
    <reaction evidence="6">
        <text>Couples ATP hydrolysis with the unwinding of duplex DNA by translocating in the 3'-5' direction.</text>
        <dbReference type="EC" id="5.6.2.4"/>
    </reaction>
</comment>
<evidence type="ECO:0000259" key="10">
    <source>
        <dbReference type="PROSITE" id="PS51198"/>
    </source>
</evidence>
<dbReference type="OrthoDB" id="5298826at2"/>
<dbReference type="InterPro" id="IPR014017">
    <property type="entry name" value="DNA_helicase_UvrD-like_C"/>
</dbReference>
<dbReference type="InterPro" id="IPR027417">
    <property type="entry name" value="P-loop_NTPase"/>
</dbReference>
<dbReference type="RefSeq" id="WP_039096768.1">
    <property type="nucleotide sequence ID" value="NZ_JTDN01000002.1"/>
</dbReference>
<name>A0A0B2BSJ3_9SPHN</name>
<dbReference type="AlphaFoldDB" id="A0A0B2BSJ3"/>
<feature type="domain" description="UvrD-like helicase ATP-binding" evidence="10">
    <location>
        <begin position="9"/>
        <end position="287"/>
    </location>
</feature>
<reference evidence="11 12" key="1">
    <citation type="submission" date="2014-11" db="EMBL/GenBank/DDBJ databases">
        <title>Draft genome sequence of Kirrobacter mercurialis.</title>
        <authorList>
            <person name="Coil D.A."/>
            <person name="Eisen J.A."/>
        </authorList>
    </citation>
    <scope>NUCLEOTIDE SEQUENCE [LARGE SCALE GENOMIC DNA]</scope>
    <source>
        <strain evidence="11 12">Coronado</strain>
    </source>
</reference>
<keyword evidence="3 9" id="KW-0347">Helicase</keyword>
<dbReference type="Pfam" id="PF00580">
    <property type="entry name" value="UvrD-helicase"/>
    <property type="match status" value="1"/>
</dbReference>
<keyword evidence="1 9" id="KW-0547">Nucleotide-binding</keyword>
<dbReference type="GO" id="GO:0003677">
    <property type="term" value="F:DNA binding"/>
    <property type="evidence" value="ECO:0007669"/>
    <property type="project" value="InterPro"/>
</dbReference>
<dbReference type="EC" id="5.6.2.4" evidence="7"/>
<dbReference type="STRING" id="1572751.PK98_10025"/>
<proteinExistence type="predicted"/>
<evidence type="ECO:0000256" key="8">
    <source>
        <dbReference type="ARBA" id="ARBA00048988"/>
    </source>
</evidence>
<keyword evidence="2 9" id="KW-0378">Hydrolase</keyword>
<evidence type="ECO:0000256" key="1">
    <source>
        <dbReference type="ARBA" id="ARBA00022741"/>
    </source>
</evidence>
<dbReference type="GO" id="GO:0043138">
    <property type="term" value="F:3'-5' DNA helicase activity"/>
    <property type="evidence" value="ECO:0007669"/>
    <property type="project" value="UniProtKB-EC"/>
</dbReference>
<dbReference type="InterPro" id="IPR000212">
    <property type="entry name" value="DNA_helicase_UvrD/REP"/>
</dbReference>
<organism evidence="11 12">
    <name type="scientific">Croceibacterium mercuriale</name>
    <dbReference type="NCBI Taxonomy" id="1572751"/>
    <lineage>
        <taxon>Bacteria</taxon>
        <taxon>Pseudomonadati</taxon>
        <taxon>Pseudomonadota</taxon>
        <taxon>Alphaproteobacteria</taxon>
        <taxon>Sphingomonadales</taxon>
        <taxon>Erythrobacteraceae</taxon>
        <taxon>Croceibacterium</taxon>
    </lineage>
</organism>
<keyword evidence="4 9" id="KW-0067">ATP-binding</keyword>
<evidence type="ECO:0000256" key="5">
    <source>
        <dbReference type="ARBA" id="ARBA00023235"/>
    </source>
</evidence>
<dbReference type="SUPFAM" id="SSF52540">
    <property type="entry name" value="P-loop containing nucleoside triphosphate hydrolases"/>
    <property type="match status" value="1"/>
</dbReference>
<protein>
    <recommendedName>
        <fullName evidence="7">DNA 3'-5' helicase</fullName>
        <ecNumber evidence="7">5.6.2.4</ecNumber>
    </recommendedName>
</protein>
<dbReference type="GO" id="GO:0031297">
    <property type="term" value="P:replication fork processing"/>
    <property type="evidence" value="ECO:0007669"/>
    <property type="project" value="TreeGrafter"/>
</dbReference>
<evidence type="ECO:0000256" key="6">
    <source>
        <dbReference type="ARBA" id="ARBA00034617"/>
    </source>
</evidence>
<dbReference type="PANTHER" id="PTHR11070">
    <property type="entry name" value="UVRD / RECB / PCRA DNA HELICASE FAMILY MEMBER"/>
    <property type="match status" value="1"/>
</dbReference>
<dbReference type="PROSITE" id="PS51198">
    <property type="entry name" value="UVRD_HELICASE_ATP_BIND"/>
    <property type="match status" value="1"/>
</dbReference>
<evidence type="ECO:0000313" key="11">
    <source>
        <dbReference type="EMBL" id="KHL24394.1"/>
    </source>
</evidence>
<dbReference type="Proteomes" id="UP000030988">
    <property type="component" value="Unassembled WGS sequence"/>
</dbReference>
<dbReference type="EMBL" id="JTDN01000002">
    <property type="protein sequence ID" value="KHL24394.1"/>
    <property type="molecule type" value="Genomic_DNA"/>
</dbReference>
<evidence type="ECO:0000256" key="2">
    <source>
        <dbReference type="ARBA" id="ARBA00022801"/>
    </source>
</evidence>
<evidence type="ECO:0000313" key="12">
    <source>
        <dbReference type="Proteomes" id="UP000030988"/>
    </source>
</evidence>
<dbReference type="PANTHER" id="PTHR11070:SF30">
    <property type="entry name" value="F-BOX DNA HELICASE 1"/>
    <property type="match status" value="1"/>
</dbReference>
<evidence type="ECO:0000256" key="3">
    <source>
        <dbReference type="ARBA" id="ARBA00022806"/>
    </source>
</evidence>
<accession>A0A0B2BSJ3</accession>
<dbReference type="GO" id="GO:0005524">
    <property type="term" value="F:ATP binding"/>
    <property type="evidence" value="ECO:0007669"/>
    <property type="project" value="UniProtKB-UniRule"/>
</dbReference>
<dbReference type="Pfam" id="PF13361">
    <property type="entry name" value="UvrD_C"/>
    <property type="match status" value="1"/>
</dbReference>
<dbReference type="GO" id="GO:0016887">
    <property type="term" value="F:ATP hydrolysis activity"/>
    <property type="evidence" value="ECO:0007669"/>
    <property type="project" value="RHEA"/>
</dbReference>
<comment type="caution">
    <text evidence="11">The sequence shown here is derived from an EMBL/GenBank/DDBJ whole genome shotgun (WGS) entry which is preliminary data.</text>
</comment>
<evidence type="ECO:0000256" key="4">
    <source>
        <dbReference type="ARBA" id="ARBA00022840"/>
    </source>
</evidence>
<sequence>MLGRKATMTPTDEQQAILDRPPTGTIKVLAGAGCGKTSTLVQYAARWPGRGLYLAFNSAIAREAAARFPRNIEARTAHSFAFRQLGFSRGKPELVNRYLDRHLDPFEALIRPVPGVPQARLRSLILGTIDRFLIDEGTRISHRHCDLADKTQNRAVREIAGAITLKLLKFADHDLPITHDTYLKQFEMKQRIAGFDYLLLDEAQDLNPVLISIARKAGLPTIVVGDPYQSIYRFRGAVDAMDAFDAEELTLTQSWRFGQAIAQVANAILRHSSKPPRHRLTGNPAITTTITRYGGRVAMQPGTAILARTNARLFQSLAGIDRPFHLVGGIRDLHRQLTSAHALAQGQRHRVADESIARFSSWRNLEYAADHGDGEMRRVRDIVDQHGPRLATLLERLNGLHRDAEADAQIVVSTAHKAKGREWDNVVVLDDFDPPADLAARRRGDAKKTVDTDQQINLLYVACTRARRRLYLAPPLHDALA</sequence>
<evidence type="ECO:0000256" key="9">
    <source>
        <dbReference type="PROSITE-ProRule" id="PRU00560"/>
    </source>
</evidence>
<feature type="binding site" evidence="9">
    <location>
        <begin position="30"/>
        <end position="37"/>
    </location>
    <ligand>
        <name>ATP</name>
        <dbReference type="ChEBI" id="CHEBI:30616"/>
    </ligand>
</feature>
<keyword evidence="5" id="KW-0413">Isomerase</keyword>
<dbReference type="GO" id="GO:0000724">
    <property type="term" value="P:double-strand break repair via homologous recombination"/>
    <property type="evidence" value="ECO:0007669"/>
    <property type="project" value="TreeGrafter"/>
</dbReference>